<feature type="transmembrane region" description="Helical" evidence="1">
    <location>
        <begin position="47"/>
        <end position="68"/>
    </location>
</feature>
<feature type="transmembrane region" description="Helical" evidence="1">
    <location>
        <begin position="198"/>
        <end position="218"/>
    </location>
</feature>
<sequence>MPLVRTQTTKNPSVSQTMKGFSMKAAAAQLGRLLAKGLRRLRDAHPWTHLAALFGVHILAAFFIHGFISSRHPGRLVALSALAAGLAVCLWGRVRYAGLSSPPWIRLLPVFCYAFFITAMSHQPLRGVRLPVSGDLFHPIVYACMAVFLGWFRVSALRGRQLIPFALWVLVPGTLFAVTDEWHQSWVPGRCSSVSDVFLDLMGLGIGIGVVVVLHRWAPQWNPDMPGAPFQEPKTVRVTANKP</sequence>
<name>A0A832EKN9_9BACT</name>
<dbReference type="InterPro" id="IPR006976">
    <property type="entry name" value="VanZ-like"/>
</dbReference>
<reference evidence="3" key="1">
    <citation type="journal article" date="2020" name="mSystems">
        <title>Genome- and Community-Level Interaction Insights into Carbon Utilization and Element Cycling Functions of Hydrothermarchaeota in Hydrothermal Sediment.</title>
        <authorList>
            <person name="Zhou Z."/>
            <person name="Liu Y."/>
            <person name="Xu W."/>
            <person name="Pan J."/>
            <person name="Luo Z.H."/>
            <person name="Li M."/>
        </authorList>
    </citation>
    <scope>NUCLEOTIDE SEQUENCE [LARGE SCALE GENOMIC DNA]</scope>
    <source>
        <strain evidence="3">SpSt-456</strain>
    </source>
</reference>
<keyword evidence="1" id="KW-0472">Membrane</keyword>
<feature type="transmembrane region" description="Helical" evidence="1">
    <location>
        <begin position="136"/>
        <end position="154"/>
    </location>
</feature>
<gene>
    <name evidence="3" type="ORF">ENS06_16225</name>
</gene>
<accession>A0A832EKN9</accession>
<keyword evidence="1" id="KW-1133">Transmembrane helix</keyword>
<feature type="transmembrane region" description="Helical" evidence="1">
    <location>
        <begin position="104"/>
        <end position="124"/>
    </location>
</feature>
<feature type="transmembrane region" description="Helical" evidence="1">
    <location>
        <begin position="161"/>
        <end position="178"/>
    </location>
</feature>
<organism evidence="3">
    <name type="scientific">Desulfacinum infernum</name>
    <dbReference type="NCBI Taxonomy" id="35837"/>
    <lineage>
        <taxon>Bacteria</taxon>
        <taxon>Pseudomonadati</taxon>
        <taxon>Thermodesulfobacteriota</taxon>
        <taxon>Syntrophobacteria</taxon>
        <taxon>Syntrophobacterales</taxon>
        <taxon>Syntrophobacteraceae</taxon>
        <taxon>Desulfacinum</taxon>
    </lineage>
</organism>
<proteinExistence type="predicted"/>
<comment type="caution">
    <text evidence="3">The sequence shown here is derived from an EMBL/GenBank/DDBJ whole genome shotgun (WGS) entry which is preliminary data.</text>
</comment>
<evidence type="ECO:0000259" key="2">
    <source>
        <dbReference type="Pfam" id="PF04892"/>
    </source>
</evidence>
<dbReference type="NCBIfam" id="NF037970">
    <property type="entry name" value="vanZ_1"/>
    <property type="match status" value="1"/>
</dbReference>
<evidence type="ECO:0000313" key="3">
    <source>
        <dbReference type="EMBL" id="HFK98859.1"/>
    </source>
</evidence>
<evidence type="ECO:0000256" key="1">
    <source>
        <dbReference type="SAM" id="Phobius"/>
    </source>
</evidence>
<protein>
    <submittedName>
        <fullName evidence="3">VanZ family protein</fullName>
    </submittedName>
</protein>
<feature type="domain" description="VanZ-like" evidence="2">
    <location>
        <begin position="145"/>
        <end position="214"/>
    </location>
</feature>
<feature type="transmembrane region" description="Helical" evidence="1">
    <location>
        <begin position="74"/>
        <end position="92"/>
    </location>
</feature>
<dbReference type="EMBL" id="DSTK01000044">
    <property type="protein sequence ID" value="HFK98859.1"/>
    <property type="molecule type" value="Genomic_DNA"/>
</dbReference>
<keyword evidence="1" id="KW-0812">Transmembrane</keyword>
<dbReference type="AlphaFoldDB" id="A0A832EKN9"/>
<dbReference type="Pfam" id="PF04892">
    <property type="entry name" value="VanZ"/>
    <property type="match status" value="1"/>
</dbReference>